<reference evidence="2" key="1">
    <citation type="journal article" date="2021" name="bioRxiv">
        <title>Whole Genome Assembly and Annotation of Northern Wild Rice, Zizania palustris L., Supports a Whole Genome Duplication in the Zizania Genus.</title>
        <authorList>
            <person name="Haas M."/>
            <person name="Kono T."/>
            <person name="Macchietto M."/>
            <person name="Millas R."/>
            <person name="McGilp L."/>
            <person name="Shao M."/>
            <person name="Duquette J."/>
            <person name="Hirsch C.N."/>
            <person name="Kimball J."/>
        </authorList>
    </citation>
    <scope>NUCLEOTIDE SEQUENCE</scope>
    <source>
        <tissue evidence="2">Fresh leaf tissue</tissue>
    </source>
</reference>
<evidence type="ECO:0000256" key="1">
    <source>
        <dbReference type="SAM" id="MobiDB-lite"/>
    </source>
</evidence>
<accession>A0A8J5WU75</accession>
<dbReference type="Proteomes" id="UP000729402">
    <property type="component" value="Unassembled WGS sequence"/>
</dbReference>
<keyword evidence="3" id="KW-1185">Reference proteome</keyword>
<proteinExistence type="predicted"/>
<organism evidence="2 3">
    <name type="scientific">Zizania palustris</name>
    <name type="common">Northern wild rice</name>
    <dbReference type="NCBI Taxonomy" id="103762"/>
    <lineage>
        <taxon>Eukaryota</taxon>
        <taxon>Viridiplantae</taxon>
        <taxon>Streptophyta</taxon>
        <taxon>Embryophyta</taxon>
        <taxon>Tracheophyta</taxon>
        <taxon>Spermatophyta</taxon>
        <taxon>Magnoliopsida</taxon>
        <taxon>Liliopsida</taxon>
        <taxon>Poales</taxon>
        <taxon>Poaceae</taxon>
        <taxon>BOP clade</taxon>
        <taxon>Oryzoideae</taxon>
        <taxon>Oryzeae</taxon>
        <taxon>Zizaniinae</taxon>
        <taxon>Zizania</taxon>
    </lineage>
</organism>
<evidence type="ECO:0000313" key="3">
    <source>
        <dbReference type="Proteomes" id="UP000729402"/>
    </source>
</evidence>
<dbReference type="EMBL" id="JAAALK010000079">
    <property type="protein sequence ID" value="KAG8097985.1"/>
    <property type="molecule type" value="Genomic_DNA"/>
</dbReference>
<feature type="compositionally biased region" description="Basic and acidic residues" evidence="1">
    <location>
        <begin position="10"/>
        <end position="29"/>
    </location>
</feature>
<sequence length="66" mass="7356">MGAWLPVSNDDSKLQRHGRAREVSSRRGGESQLGVAAAGERLPPHATTDRWDRCHRASSGQLAYRW</sequence>
<feature type="region of interest" description="Disordered" evidence="1">
    <location>
        <begin position="1"/>
        <end position="51"/>
    </location>
</feature>
<comment type="caution">
    <text evidence="2">The sequence shown here is derived from an EMBL/GenBank/DDBJ whole genome shotgun (WGS) entry which is preliminary data.</text>
</comment>
<gene>
    <name evidence="2" type="ORF">GUJ93_ZPchr0013g35657</name>
</gene>
<reference evidence="2" key="2">
    <citation type="submission" date="2021-02" db="EMBL/GenBank/DDBJ databases">
        <authorList>
            <person name="Kimball J.A."/>
            <person name="Haas M.W."/>
            <person name="Macchietto M."/>
            <person name="Kono T."/>
            <person name="Duquette J."/>
            <person name="Shao M."/>
        </authorList>
    </citation>
    <scope>NUCLEOTIDE SEQUENCE</scope>
    <source>
        <tissue evidence="2">Fresh leaf tissue</tissue>
    </source>
</reference>
<dbReference type="AlphaFoldDB" id="A0A8J5WU75"/>
<protein>
    <submittedName>
        <fullName evidence="2">Uncharacterized protein</fullName>
    </submittedName>
</protein>
<evidence type="ECO:0000313" key="2">
    <source>
        <dbReference type="EMBL" id="KAG8097985.1"/>
    </source>
</evidence>
<name>A0A8J5WU75_ZIZPA</name>